<keyword evidence="3" id="KW-1185">Reference proteome</keyword>
<dbReference type="GeneID" id="30962489"/>
<name>A0A1D2VS50_9ASCO</name>
<dbReference type="AlphaFoldDB" id="A0A1D2VS50"/>
<protein>
    <submittedName>
        <fullName evidence="2">Uncharacterized protein</fullName>
    </submittedName>
</protein>
<accession>A0A1D2VS50</accession>
<dbReference type="RefSeq" id="XP_020050733.1">
    <property type="nucleotide sequence ID" value="XM_020188853.1"/>
</dbReference>
<sequence>MLLLNYLKLLDFDYSKRLADLTLKEKRISKRITKISRNLEPNLLAIFLINLFAIIFIQLILFYNIGNSNKFNNQIISYQEFLESSVDNEIIDYEDNYNDNHNYNHDESYEINYETSIDLTFNKNLEIYENLKSIIFKINEIIKLNDIIFKSINIFLKFIKFYFFLIFLVKFSVIIKELNTNDNDNCETNDDEKFLDPTPDFESSNNSNTNNSLHGKSLILKLFIRFLKTLIIIELLILFNNIFEYYHYNSTGLIYFIDNSNPINPINSNDINNTDDNSLNDSLFQNKFIKLKFTNNFNYDTSLGGIININDISDINRDIISEIICSIDESSADLEFYSLLLNLQLILINFFDTFYFNLKKFTNFTNLFAYSKNTFSKFKLSNLINLSFSITTSSNNNVHYTKISKFELFFNILYKYFDFFDVFIIMFLTISFFLNVLIN</sequence>
<feature type="transmembrane region" description="Helical" evidence="1">
    <location>
        <begin position="154"/>
        <end position="175"/>
    </location>
</feature>
<keyword evidence="1" id="KW-1133">Transmembrane helix</keyword>
<gene>
    <name evidence="2" type="ORF">ASCRUDRAFT_11734</name>
</gene>
<feature type="transmembrane region" description="Helical" evidence="1">
    <location>
        <begin position="336"/>
        <end position="356"/>
    </location>
</feature>
<reference evidence="3" key="1">
    <citation type="submission" date="2016-05" db="EMBL/GenBank/DDBJ databases">
        <title>Comparative genomics of biotechnologically important yeasts.</title>
        <authorList>
            <consortium name="DOE Joint Genome Institute"/>
            <person name="Riley R."/>
            <person name="Haridas S."/>
            <person name="Wolfe K.H."/>
            <person name="Lopes M.R."/>
            <person name="Hittinger C.T."/>
            <person name="Goker M."/>
            <person name="Salamov A."/>
            <person name="Wisecaver J."/>
            <person name="Long T.M."/>
            <person name="Aerts A.L."/>
            <person name="Barry K."/>
            <person name="Choi C."/>
            <person name="Clum A."/>
            <person name="Coughlan A.Y."/>
            <person name="Deshpande S."/>
            <person name="Douglass A.P."/>
            <person name="Hanson S.J."/>
            <person name="Klenk H.-P."/>
            <person name="Labutti K."/>
            <person name="Lapidus A."/>
            <person name="Lindquist E."/>
            <person name="Lipzen A."/>
            <person name="Meier-Kolthoff J.P."/>
            <person name="Ohm R.A."/>
            <person name="Otillar R.P."/>
            <person name="Pangilinan J."/>
            <person name="Peng Y."/>
            <person name="Rokas A."/>
            <person name="Rosa C.A."/>
            <person name="Scheuner C."/>
            <person name="Sibirny A.A."/>
            <person name="Slot J.C."/>
            <person name="Stielow J.B."/>
            <person name="Sun H."/>
            <person name="Kurtzman C.P."/>
            <person name="Blackwell M."/>
            <person name="Grigoriev I.V."/>
            <person name="Jeffries T.W."/>
        </authorList>
    </citation>
    <scope>NUCLEOTIDE SEQUENCE [LARGE SCALE GENOMIC DNA]</scope>
    <source>
        <strain evidence="3">DSM 1968</strain>
    </source>
</reference>
<proteinExistence type="predicted"/>
<dbReference type="InParanoid" id="A0A1D2VS50"/>
<evidence type="ECO:0000256" key="1">
    <source>
        <dbReference type="SAM" id="Phobius"/>
    </source>
</evidence>
<evidence type="ECO:0000313" key="2">
    <source>
        <dbReference type="EMBL" id="ODV64426.1"/>
    </source>
</evidence>
<keyword evidence="1" id="KW-0812">Transmembrane</keyword>
<dbReference type="Proteomes" id="UP000095038">
    <property type="component" value="Unassembled WGS sequence"/>
</dbReference>
<feature type="transmembrane region" description="Helical" evidence="1">
    <location>
        <begin position="419"/>
        <end position="438"/>
    </location>
</feature>
<organism evidence="2 3">
    <name type="scientific">Ascoidea rubescens DSM 1968</name>
    <dbReference type="NCBI Taxonomy" id="1344418"/>
    <lineage>
        <taxon>Eukaryota</taxon>
        <taxon>Fungi</taxon>
        <taxon>Dikarya</taxon>
        <taxon>Ascomycota</taxon>
        <taxon>Saccharomycotina</taxon>
        <taxon>Saccharomycetes</taxon>
        <taxon>Ascoideaceae</taxon>
        <taxon>Ascoidea</taxon>
    </lineage>
</organism>
<keyword evidence="1" id="KW-0472">Membrane</keyword>
<dbReference type="EMBL" id="KV454475">
    <property type="protein sequence ID" value="ODV64426.1"/>
    <property type="molecule type" value="Genomic_DNA"/>
</dbReference>
<evidence type="ECO:0000313" key="3">
    <source>
        <dbReference type="Proteomes" id="UP000095038"/>
    </source>
</evidence>
<feature type="transmembrane region" description="Helical" evidence="1">
    <location>
        <begin position="43"/>
        <end position="65"/>
    </location>
</feature>
<feature type="transmembrane region" description="Helical" evidence="1">
    <location>
        <begin position="218"/>
        <end position="239"/>
    </location>
</feature>